<comment type="caution">
    <text evidence="2">The sequence shown here is derived from an EMBL/GenBank/DDBJ whole genome shotgun (WGS) entry which is preliminary data.</text>
</comment>
<feature type="domain" description="Intracellular proteinase inhibitor BsuPI" evidence="1">
    <location>
        <begin position="54"/>
        <end position="144"/>
    </location>
</feature>
<dbReference type="RefSeq" id="WP_160921052.1">
    <property type="nucleotide sequence ID" value="NZ_WMEY01000008.1"/>
</dbReference>
<organism evidence="2 3">
    <name type="scientific">Guptibacillus hwajinpoensis</name>
    <dbReference type="NCBI Taxonomy" id="208199"/>
    <lineage>
        <taxon>Bacteria</taxon>
        <taxon>Bacillati</taxon>
        <taxon>Bacillota</taxon>
        <taxon>Bacilli</taxon>
        <taxon>Bacillales</taxon>
        <taxon>Guptibacillaceae</taxon>
        <taxon>Guptibacillus</taxon>
    </lineage>
</organism>
<dbReference type="AlphaFoldDB" id="A0A845F445"/>
<accession>A0A845F445</accession>
<evidence type="ECO:0000313" key="3">
    <source>
        <dbReference type="Proteomes" id="UP000447833"/>
    </source>
</evidence>
<dbReference type="EMBL" id="WMEY01000008">
    <property type="protein sequence ID" value="MYL65570.1"/>
    <property type="molecule type" value="Genomic_DNA"/>
</dbReference>
<dbReference type="Pfam" id="PF12690">
    <property type="entry name" value="BsuPI"/>
    <property type="match status" value="1"/>
</dbReference>
<gene>
    <name evidence="2" type="ORF">GLW07_19610</name>
</gene>
<reference evidence="2 3" key="1">
    <citation type="submission" date="2019-11" db="EMBL/GenBank/DDBJ databases">
        <title>Genome sequences of 17 halophilic strains isolated from different environments.</title>
        <authorList>
            <person name="Furrow R.E."/>
        </authorList>
    </citation>
    <scope>NUCLEOTIDE SEQUENCE [LARGE SCALE GENOMIC DNA]</scope>
    <source>
        <strain evidence="2 3">22506_14_FS</strain>
    </source>
</reference>
<evidence type="ECO:0000313" key="2">
    <source>
        <dbReference type="EMBL" id="MYL65570.1"/>
    </source>
</evidence>
<dbReference type="Proteomes" id="UP000447833">
    <property type="component" value="Unassembled WGS sequence"/>
</dbReference>
<dbReference type="InterPro" id="IPR020481">
    <property type="entry name" value="Intracell_prot_inh_BsuPI"/>
</dbReference>
<dbReference type="PROSITE" id="PS51257">
    <property type="entry name" value="PROKAR_LIPOPROTEIN"/>
    <property type="match status" value="1"/>
</dbReference>
<protein>
    <recommendedName>
        <fullName evidence="1">Intracellular proteinase inhibitor BsuPI domain-containing protein</fullName>
    </recommendedName>
</protein>
<proteinExistence type="predicted"/>
<dbReference type="InterPro" id="IPR038144">
    <property type="entry name" value="IPI"/>
</dbReference>
<sequence length="155" mass="17369">MVKYAMIGTMVLLTLSGCGEENSLMNTTNESSEQVAGSSGIVAGSLEPTLTLTATENDTATFLYRIQNQTEQVQTIHFPSSQIYDYTLYNDEGEALKTYSANKSFVKEEENVELKQAEVLEYTIMIEDLKPGSYTLDMWLATEEQFKQTVNFSIE</sequence>
<name>A0A845F445_9BACL</name>
<evidence type="ECO:0000259" key="1">
    <source>
        <dbReference type="Pfam" id="PF12690"/>
    </source>
</evidence>
<dbReference type="Gene3D" id="2.60.40.2360">
    <property type="entry name" value="Intracellular proteinase inhibitor BsuPI"/>
    <property type="match status" value="1"/>
</dbReference>